<keyword evidence="3" id="KW-1185">Reference proteome</keyword>
<name>A0ABT2Y7M6_9MOLU</name>
<dbReference type="Gene3D" id="3.30.70.100">
    <property type="match status" value="1"/>
</dbReference>
<comment type="caution">
    <text evidence="2">The sequence shown here is derived from an EMBL/GenBank/DDBJ whole genome shotgun (WGS) entry which is preliminary data.</text>
</comment>
<organism evidence="2 3">
    <name type="scientific">Paracholeplasma manati</name>
    <dbReference type="NCBI Taxonomy" id="591373"/>
    <lineage>
        <taxon>Bacteria</taxon>
        <taxon>Bacillati</taxon>
        <taxon>Mycoplasmatota</taxon>
        <taxon>Mollicutes</taxon>
        <taxon>Acholeplasmatales</taxon>
        <taxon>Acholeplasmataceae</taxon>
        <taxon>Paracholeplasma</taxon>
    </lineage>
</organism>
<evidence type="ECO:0000259" key="1">
    <source>
        <dbReference type="PROSITE" id="PS51725"/>
    </source>
</evidence>
<gene>
    <name evidence="2" type="ORF">N7548_07960</name>
</gene>
<dbReference type="InterPro" id="IPR011008">
    <property type="entry name" value="Dimeric_a/b-barrel"/>
</dbReference>
<dbReference type="Pfam" id="PF03992">
    <property type="entry name" value="ABM"/>
    <property type="match status" value="1"/>
</dbReference>
<dbReference type="Proteomes" id="UP001177160">
    <property type="component" value="Unassembled WGS sequence"/>
</dbReference>
<dbReference type="EMBL" id="JAOVQM010000009">
    <property type="protein sequence ID" value="MCV2232752.1"/>
    <property type="molecule type" value="Genomic_DNA"/>
</dbReference>
<dbReference type="RefSeq" id="WP_263608941.1">
    <property type="nucleotide sequence ID" value="NZ_JAOVQM010000009.1"/>
</dbReference>
<protein>
    <submittedName>
        <fullName evidence="2">Antibiotic biosynthesis monooxygenase</fullName>
    </submittedName>
</protein>
<accession>A0ABT2Y7M6</accession>
<proteinExistence type="predicted"/>
<dbReference type="GO" id="GO:0004497">
    <property type="term" value="F:monooxygenase activity"/>
    <property type="evidence" value="ECO:0007669"/>
    <property type="project" value="UniProtKB-KW"/>
</dbReference>
<reference evidence="2" key="1">
    <citation type="submission" date="2022-09" db="EMBL/GenBank/DDBJ databases">
        <title>Novel Mycoplasma species identified in domestic and wild animals.</title>
        <authorList>
            <person name="Volokhov D.V."/>
            <person name="Furtak V.A."/>
            <person name="Zagorodnyaya T.A."/>
        </authorList>
    </citation>
    <scope>NUCLEOTIDE SEQUENCE</scope>
    <source>
        <strain evidence="2">Oakley</strain>
    </source>
</reference>
<dbReference type="InterPro" id="IPR007138">
    <property type="entry name" value="ABM_dom"/>
</dbReference>
<keyword evidence="2" id="KW-0560">Oxidoreductase</keyword>
<dbReference type="SUPFAM" id="SSF54909">
    <property type="entry name" value="Dimeric alpha+beta barrel"/>
    <property type="match status" value="1"/>
</dbReference>
<evidence type="ECO:0000313" key="2">
    <source>
        <dbReference type="EMBL" id="MCV2232752.1"/>
    </source>
</evidence>
<dbReference type="PROSITE" id="PS51725">
    <property type="entry name" value="ABM"/>
    <property type="match status" value="1"/>
</dbReference>
<keyword evidence="2" id="KW-0503">Monooxygenase</keyword>
<sequence>MIMYIIARVLKVEKGQKAVLQERFSQPFRLQTIVGFVKREVWIDEKNPQFDLIRIQIYWESREAFYAWEGSEEHKALHKGGKGHGEMPGVIESTKETYFELATVYAK</sequence>
<evidence type="ECO:0000313" key="3">
    <source>
        <dbReference type="Proteomes" id="UP001177160"/>
    </source>
</evidence>
<feature type="domain" description="ABM" evidence="1">
    <location>
        <begin position="4"/>
        <end position="99"/>
    </location>
</feature>